<dbReference type="EMBL" id="CP032514">
    <property type="protein sequence ID" value="AYD90945.1"/>
    <property type="molecule type" value="Genomic_DNA"/>
</dbReference>
<sequence>MDAKIAAHPLGSERVREAHRLIEEYGHDRGRVSSGLAQRGLPSLRELGSLQVRHTLSWWWLHRRRNRLAWRLARLRR</sequence>
<organism evidence="1 2">
    <name type="scientific">Actinomyces lilanjuaniae</name>
    <dbReference type="NCBI Taxonomy" id="2321394"/>
    <lineage>
        <taxon>Bacteria</taxon>
        <taxon>Bacillati</taxon>
        <taxon>Actinomycetota</taxon>
        <taxon>Actinomycetes</taxon>
        <taxon>Actinomycetales</taxon>
        <taxon>Actinomycetaceae</taxon>
        <taxon>Actinomyces</taxon>
    </lineage>
</organism>
<accession>A0ABM6Z6S7</accession>
<protein>
    <submittedName>
        <fullName evidence="1">Uncharacterized protein</fullName>
    </submittedName>
</protein>
<reference evidence="1 2" key="1">
    <citation type="submission" date="2018-09" db="EMBL/GenBank/DDBJ databases">
        <authorList>
            <person name="Li J."/>
        </authorList>
    </citation>
    <scope>NUCLEOTIDE SEQUENCE [LARGE SCALE GENOMIC DNA]</scope>
    <source>
        <strain evidence="1 2">2129</strain>
    </source>
</reference>
<dbReference type="Proteomes" id="UP000273001">
    <property type="component" value="Chromosome"/>
</dbReference>
<gene>
    <name evidence="1" type="ORF">D5R93_09600</name>
</gene>
<keyword evidence="2" id="KW-1185">Reference proteome</keyword>
<evidence type="ECO:0000313" key="1">
    <source>
        <dbReference type="EMBL" id="AYD90945.1"/>
    </source>
</evidence>
<evidence type="ECO:0000313" key="2">
    <source>
        <dbReference type="Proteomes" id="UP000273001"/>
    </source>
</evidence>
<name>A0ABM6Z6S7_9ACTO</name>
<proteinExistence type="predicted"/>